<evidence type="ECO:0000313" key="3">
    <source>
        <dbReference type="Proteomes" id="UP000016932"/>
    </source>
</evidence>
<reference evidence="2 3" key="1">
    <citation type="journal article" date="2012" name="PLoS Pathog.">
        <title>Diverse lifestyles and strategies of plant pathogenesis encoded in the genomes of eighteen Dothideomycetes fungi.</title>
        <authorList>
            <person name="Ohm R.A."/>
            <person name="Feau N."/>
            <person name="Henrissat B."/>
            <person name="Schoch C.L."/>
            <person name="Horwitz B.A."/>
            <person name="Barry K.W."/>
            <person name="Condon B.J."/>
            <person name="Copeland A.C."/>
            <person name="Dhillon B."/>
            <person name="Glaser F."/>
            <person name="Hesse C.N."/>
            <person name="Kosti I."/>
            <person name="LaButti K."/>
            <person name="Lindquist E.A."/>
            <person name="Lucas S."/>
            <person name="Salamov A.A."/>
            <person name="Bradshaw R.E."/>
            <person name="Ciuffetti L."/>
            <person name="Hamelin R.C."/>
            <person name="Kema G.H.J."/>
            <person name="Lawrence C."/>
            <person name="Scott J.A."/>
            <person name="Spatafora J.W."/>
            <person name="Turgeon B.G."/>
            <person name="de Wit P.J.G.M."/>
            <person name="Zhong S."/>
            <person name="Goodwin S.B."/>
            <person name="Grigoriev I.V."/>
        </authorList>
    </citation>
    <scope>NUCLEOTIDE SEQUENCE [LARGE SCALE GENOMIC DNA]</scope>
    <source>
        <strain evidence="2 3">CIRAD86</strain>
    </source>
</reference>
<dbReference type="GeneID" id="19336277"/>
<dbReference type="Proteomes" id="UP000016932">
    <property type="component" value="Unassembled WGS sequence"/>
</dbReference>
<organism evidence="2 3">
    <name type="scientific">Pseudocercospora fijiensis (strain CIRAD86)</name>
    <name type="common">Black leaf streak disease fungus</name>
    <name type="synonym">Mycosphaerella fijiensis</name>
    <dbReference type="NCBI Taxonomy" id="383855"/>
    <lineage>
        <taxon>Eukaryota</taxon>
        <taxon>Fungi</taxon>
        <taxon>Dikarya</taxon>
        <taxon>Ascomycota</taxon>
        <taxon>Pezizomycotina</taxon>
        <taxon>Dothideomycetes</taxon>
        <taxon>Dothideomycetidae</taxon>
        <taxon>Mycosphaerellales</taxon>
        <taxon>Mycosphaerellaceae</taxon>
        <taxon>Pseudocercospora</taxon>
    </lineage>
</organism>
<dbReference type="VEuPathDB" id="FungiDB:MYCFIDRAFT_204437"/>
<evidence type="ECO:0000256" key="1">
    <source>
        <dbReference type="SAM" id="MobiDB-lite"/>
    </source>
</evidence>
<dbReference type="EMBL" id="KB446561">
    <property type="protein sequence ID" value="EME80056.1"/>
    <property type="molecule type" value="Genomic_DNA"/>
</dbReference>
<dbReference type="KEGG" id="pfj:MYCFIDRAFT_204437"/>
<feature type="region of interest" description="Disordered" evidence="1">
    <location>
        <begin position="65"/>
        <end position="86"/>
    </location>
</feature>
<evidence type="ECO:0000313" key="2">
    <source>
        <dbReference type="EMBL" id="EME80056.1"/>
    </source>
</evidence>
<feature type="compositionally biased region" description="Polar residues" evidence="1">
    <location>
        <begin position="65"/>
        <end position="74"/>
    </location>
</feature>
<dbReference type="AlphaFoldDB" id="M3A612"/>
<dbReference type="RefSeq" id="XP_007929123.1">
    <property type="nucleotide sequence ID" value="XM_007930932.1"/>
</dbReference>
<sequence length="121" mass="13798">MRRWRADFATSRTVFTIGISRGADDRTADWIEPHIRAMMKLLPTIWIAREACAGILNVRSSPHFNSASPFPSSRDTSDCPTPIPREFNGRIEGRDVGVDGWERVCVKLQFYNARLELFVSK</sequence>
<gene>
    <name evidence="2" type="ORF">MYCFIDRAFT_204437</name>
</gene>
<proteinExistence type="predicted"/>
<protein>
    <submittedName>
        <fullName evidence="2">Uncharacterized protein</fullName>
    </submittedName>
</protein>
<name>M3A612_PSEFD</name>
<accession>M3A612</accession>
<dbReference type="HOGENOM" id="CLU_2039052_0_0_1"/>
<keyword evidence="3" id="KW-1185">Reference proteome</keyword>